<dbReference type="PANTHER" id="PTHR19932:SF10">
    <property type="entry name" value="WD REPEAT AND HMG-BOX DNA-BINDING PROTEIN 1"/>
    <property type="match status" value="1"/>
</dbReference>
<dbReference type="eggNOG" id="KOG1274">
    <property type="taxonomic scope" value="Eukaryota"/>
</dbReference>
<dbReference type="SMART" id="SM00320">
    <property type="entry name" value="WD40"/>
    <property type="match status" value="4"/>
</dbReference>
<organism evidence="10 11">
    <name type="scientific">Amborella trichopoda</name>
    <dbReference type="NCBI Taxonomy" id="13333"/>
    <lineage>
        <taxon>Eukaryota</taxon>
        <taxon>Viridiplantae</taxon>
        <taxon>Streptophyta</taxon>
        <taxon>Embryophyta</taxon>
        <taxon>Tracheophyta</taxon>
        <taxon>Spermatophyta</taxon>
        <taxon>Magnoliopsida</taxon>
        <taxon>Amborellales</taxon>
        <taxon>Amborellaceae</taxon>
        <taxon>Amborella</taxon>
    </lineage>
</organism>
<keyword evidence="11" id="KW-1185">Reference proteome</keyword>
<dbReference type="OMA" id="RYAHTNG"/>
<feature type="compositionally biased region" description="Basic and acidic residues" evidence="6">
    <location>
        <begin position="875"/>
        <end position="906"/>
    </location>
</feature>
<evidence type="ECO:0000256" key="1">
    <source>
        <dbReference type="ARBA" id="ARBA00004123"/>
    </source>
</evidence>
<dbReference type="PANTHER" id="PTHR19932">
    <property type="entry name" value="WD REPEAT AND HMG-BOX DNA BINDING PROTEIN"/>
    <property type="match status" value="1"/>
</dbReference>
<feature type="domain" description="WDHD1 first WD40" evidence="9">
    <location>
        <begin position="14"/>
        <end position="229"/>
    </location>
</feature>
<keyword evidence="3" id="KW-0677">Repeat</keyword>
<evidence type="ECO:0000313" key="11">
    <source>
        <dbReference type="Proteomes" id="UP000017836"/>
    </source>
</evidence>
<keyword evidence="4" id="KW-0539">Nucleus</keyword>
<keyword evidence="2 5" id="KW-0853">WD repeat</keyword>
<dbReference type="Pfam" id="PF12341">
    <property type="entry name" value="Mcl1_mid"/>
    <property type="match status" value="1"/>
</dbReference>
<sequence length="918" mass="100798">MILTDIHFLQFAILYSAGEFQSNVTRFTLPIRCIAFNKSGSLLAAAGDDEGIKLIATIDSSISRVLKGHKGSITSVSFDPKDEYLASIDEFGTVIYWDLSTGKSIHNLPKISPTSIPDMGSLNVISWSPDGEMLAVPGVKNDVVMYDRDTSEKLFSLKGGHLKPVCFISWSPNGKYMATSGLDSQVLLWEVENKQDIDRQKFEYQVCGLSWKPEGNALAVIDVMGRYGIWDSVIPSHMKSPSDGAPKFRVRISDGFLLNDEERLEQANSGCSDQIGEDSNGELVPNGLSRLRREGLVGSDSDEESDGEVGLISLRKTRKKTLIKHRESSVDGGEFVSVNKPERSKSSMQEAFQSGSTPIQAGTRCFLCYNMLGSITSLKNDGFSHIEVDFHDTGRSSRIPSLTDYFGFTMASLNENGSVFANGRKIGKNISTLMYRPFASWANNSEWSMRFEGDEEVKAVALGSGWVAAVTNLNYLRIFSEGGLQKCILSLDGPVATAAGLKDELAIVTHASQSLPSGDQMLEVQVFNVANSTKVFEGRLPLTPGSHLTWLGFSEEGFLSSYDSKGVLKVFTKHHGGSWIPLFSAAKERKSEKDYYWVVGLNATKVFCVVCKSPETYPQVTPKPVLTLFNVSFPLASSDLGAEDLENEFMMRGFNLLQAQRILEETAATGQDTTSLDDEVFNMEAALDRCILRLIASCCKGDKLVRAAELAGLLSLEKSLKGAIKLATAMKLPILAERFHGMAEEKMLSEALAEDHVTVHGGIEPSRKCVPNIARTLPPQPVISLPSPVFSLKEKPEKKTATEFKTMEASGRSDENGSKMKFSSMVSRRNLSVKDPNIKFKSMESSENAKVKDLNLGDDQAKVPKPSNPFAKAPSEQDKSSLFDSIKQMKVEDMGKEGQKRKERTVSLDQFSVAKKAR</sequence>
<dbReference type="GO" id="GO:0040029">
    <property type="term" value="P:epigenetic regulation of gene expression"/>
    <property type="evidence" value="ECO:0007669"/>
    <property type="project" value="EnsemblPlants"/>
</dbReference>
<dbReference type="GO" id="GO:0009733">
    <property type="term" value="P:response to auxin"/>
    <property type="evidence" value="ECO:0007669"/>
    <property type="project" value="EnsemblPlants"/>
</dbReference>
<dbReference type="EMBL" id="KI393980">
    <property type="protein sequence ID" value="ERN05801.1"/>
    <property type="molecule type" value="Genomic_DNA"/>
</dbReference>
<evidence type="ECO:0000259" key="9">
    <source>
        <dbReference type="Pfam" id="PF24817"/>
    </source>
</evidence>
<dbReference type="AlphaFoldDB" id="W1PDV2"/>
<dbReference type="InterPro" id="IPR001680">
    <property type="entry name" value="WD40_rpt"/>
</dbReference>
<dbReference type="PROSITE" id="PS50294">
    <property type="entry name" value="WD_REPEATS_REGION"/>
    <property type="match status" value="2"/>
</dbReference>
<dbReference type="GO" id="GO:0043596">
    <property type="term" value="C:nuclear replication fork"/>
    <property type="evidence" value="ECO:0000318"/>
    <property type="project" value="GO_Central"/>
</dbReference>
<dbReference type="STRING" id="13333.W1PDV2"/>
<feature type="region of interest" description="Disordered" evidence="6">
    <location>
        <begin position="794"/>
        <end position="918"/>
    </location>
</feature>
<dbReference type="Gene3D" id="2.130.10.10">
    <property type="entry name" value="YVTN repeat-like/Quinoprotein amine dehydrogenase"/>
    <property type="match status" value="1"/>
</dbReference>
<feature type="repeat" description="WD" evidence="5">
    <location>
        <begin position="66"/>
        <end position="107"/>
    </location>
</feature>
<dbReference type="SUPFAM" id="SSF50978">
    <property type="entry name" value="WD40 repeat-like"/>
    <property type="match status" value="1"/>
</dbReference>
<dbReference type="GO" id="GO:0006281">
    <property type="term" value="P:DNA repair"/>
    <property type="evidence" value="ECO:0000318"/>
    <property type="project" value="GO_Central"/>
</dbReference>
<dbReference type="Pfam" id="PF20946">
    <property type="entry name" value="Ctf4_C"/>
    <property type="match status" value="1"/>
</dbReference>
<dbReference type="InterPro" id="IPR022100">
    <property type="entry name" value="WDHD1/CFT4_beta-prop_2nd"/>
</dbReference>
<dbReference type="GO" id="GO:0000278">
    <property type="term" value="P:mitotic cell cycle"/>
    <property type="evidence" value="ECO:0000318"/>
    <property type="project" value="GO_Central"/>
</dbReference>
<feature type="domain" description="WDHD1/CFT4 helical bundle" evidence="8">
    <location>
        <begin position="662"/>
        <end position="747"/>
    </location>
</feature>
<dbReference type="InterPro" id="IPR036322">
    <property type="entry name" value="WD40_repeat_dom_sf"/>
</dbReference>
<dbReference type="GO" id="GO:0003682">
    <property type="term" value="F:chromatin binding"/>
    <property type="evidence" value="ECO:0000318"/>
    <property type="project" value="GO_Central"/>
</dbReference>
<dbReference type="InterPro" id="IPR048591">
    <property type="entry name" value="WDHD1/CFT4_hel"/>
</dbReference>
<feature type="compositionally biased region" description="Basic and acidic residues" evidence="6">
    <location>
        <begin position="836"/>
        <end position="862"/>
    </location>
</feature>
<reference evidence="11" key="1">
    <citation type="journal article" date="2013" name="Science">
        <title>The Amborella genome and the evolution of flowering plants.</title>
        <authorList>
            <consortium name="Amborella Genome Project"/>
        </authorList>
    </citation>
    <scope>NUCLEOTIDE SEQUENCE [LARGE SCALE GENOMIC DNA]</scope>
</reference>
<dbReference type="InterPro" id="IPR057646">
    <property type="entry name" value="WD40_WDHD1_1st"/>
</dbReference>
<accession>W1PDV2</accession>
<name>W1PDV2_AMBTC</name>
<evidence type="ECO:0000259" key="7">
    <source>
        <dbReference type="Pfam" id="PF12341"/>
    </source>
</evidence>
<feature type="compositionally biased region" description="Basic and acidic residues" evidence="6">
    <location>
        <begin position="794"/>
        <end position="818"/>
    </location>
</feature>
<evidence type="ECO:0000256" key="3">
    <source>
        <dbReference type="ARBA" id="ARBA00022737"/>
    </source>
</evidence>
<feature type="domain" description="WDHD1/CFT4 second beta-propeller" evidence="7">
    <location>
        <begin position="350"/>
        <end position="635"/>
    </location>
</feature>
<dbReference type="InterPro" id="IPR015943">
    <property type="entry name" value="WD40/YVTN_repeat-like_dom_sf"/>
</dbReference>
<dbReference type="Pfam" id="PF24817">
    <property type="entry name" value="WD40_WDHD1_1st"/>
    <property type="match status" value="1"/>
</dbReference>
<dbReference type="HOGENOM" id="CLU_004219_4_0_1"/>
<evidence type="ECO:0000256" key="6">
    <source>
        <dbReference type="SAM" id="MobiDB-lite"/>
    </source>
</evidence>
<dbReference type="Gramene" id="ERN05801">
    <property type="protein sequence ID" value="ERN05801"/>
    <property type="gene ID" value="AMTR_s00006p00257410"/>
</dbReference>
<dbReference type="Proteomes" id="UP000017836">
    <property type="component" value="Unassembled WGS sequence"/>
</dbReference>
<evidence type="ECO:0000256" key="2">
    <source>
        <dbReference type="ARBA" id="ARBA00022574"/>
    </source>
</evidence>
<proteinExistence type="predicted"/>
<dbReference type="PROSITE" id="PS00678">
    <property type="entry name" value="WD_REPEATS_1"/>
    <property type="match status" value="1"/>
</dbReference>
<evidence type="ECO:0000256" key="5">
    <source>
        <dbReference type="PROSITE-ProRule" id="PRU00221"/>
    </source>
</evidence>
<comment type="subcellular location">
    <subcellularLocation>
        <location evidence="1">Nucleus</location>
    </subcellularLocation>
</comment>
<evidence type="ECO:0000259" key="8">
    <source>
        <dbReference type="Pfam" id="PF20946"/>
    </source>
</evidence>
<dbReference type="PROSITE" id="PS50082">
    <property type="entry name" value="WD_REPEATS_2"/>
    <property type="match status" value="2"/>
</dbReference>
<evidence type="ECO:0000256" key="4">
    <source>
        <dbReference type="ARBA" id="ARBA00023242"/>
    </source>
</evidence>
<feature type="repeat" description="WD" evidence="5">
    <location>
        <begin position="158"/>
        <end position="199"/>
    </location>
</feature>
<protein>
    <submittedName>
        <fullName evidence="10">Uncharacterized protein</fullName>
    </submittedName>
</protein>
<dbReference type="GO" id="GO:0006261">
    <property type="term" value="P:DNA-templated DNA replication"/>
    <property type="evidence" value="ECO:0000318"/>
    <property type="project" value="GO_Central"/>
</dbReference>
<gene>
    <name evidence="10" type="ORF">AMTR_s00006p00257410</name>
</gene>
<evidence type="ECO:0000313" key="10">
    <source>
        <dbReference type="EMBL" id="ERN05801.1"/>
    </source>
</evidence>
<dbReference type="InterPro" id="IPR019775">
    <property type="entry name" value="WD40_repeat_CS"/>
</dbReference>